<keyword evidence="3" id="KW-1003">Cell membrane</keyword>
<feature type="transmembrane region" description="Helical" evidence="7">
    <location>
        <begin position="240"/>
        <end position="262"/>
    </location>
</feature>
<dbReference type="Proteomes" id="UP000542210">
    <property type="component" value="Unassembled WGS sequence"/>
</dbReference>
<feature type="transmembrane region" description="Helical" evidence="7">
    <location>
        <begin position="20"/>
        <end position="37"/>
    </location>
</feature>
<comment type="caution">
    <text evidence="9">The sequence shown here is derived from an EMBL/GenBank/DDBJ whole genome shotgun (WGS) entry which is preliminary data.</text>
</comment>
<dbReference type="CDD" id="cd17321">
    <property type="entry name" value="MFS_MMR_MDR_like"/>
    <property type="match status" value="1"/>
</dbReference>
<proteinExistence type="predicted"/>
<dbReference type="EMBL" id="JACHND010000001">
    <property type="protein sequence ID" value="MBB4701311.1"/>
    <property type="molecule type" value="Genomic_DNA"/>
</dbReference>
<feature type="transmembrane region" description="Helical" evidence="7">
    <location>
        <begin position="90"/>
        <end position="109"/>
    </location>
</feature>
<keyword evidence="6 7" id="KW-0472">Membrane</keyword>
<keyword evidence="2" id="KW-0813">Transport</keyword>
<keyword evidence="5 7" id="KW-1133">Transmembrane helix</keyword>
<dbReference type="InterPro" id="IPR036259">
    <property type="entry name" value="MFS_trans_sf"/>
</dbReference>
<dbReference type="GO" id="GO:0005886">
    <property type="term" value="C:plasma membrane"/>
    <property type="evidence" value="ECO:0007669"/>
    <property type="project" value="UniProtKB-SubCell"/>
</dbReference>
<dbReference type="Gene3D" id="1.20.1250.20">
    <property type="entry name" value="MFS general substrate transporter like domains"/>
    <property type="match status" value="1"/>
</dbReference>
<dbReference type="InterPro" id="IPR020846">
    <property type="entry name" value="MFS_dom"/>
</dbReference>
<evidence type="ECO:0000256" key="5">
    <source>
        <dbReference type="ARBA" id="ARBA00022989"/>
    </source>
</evidence>
<sequence length="569" mass="59605">MTSTDTSVHASPTEATPYRWRWAALFVILAAEVMDLLDAMVTNIASPAIRAELGGSAAVIQWLGAAYTLAMAVGLLTGGRLGDIFGRKRMFLIGAVGFTVGSLLCGLAQGPETLVAARVVQGLFGAVMIPQGLGMIKEMFAPKEVQQAFGLFGPIMGLSTVAGPILAGWLVDADFFGTGWRMIFLINLPLGLAAVLAGMRFLPESRSPHPLKLDFPGVFLASLAGILIIYPLVQGREHDWPAWSFVMIGGAVVVFALFGWFQSRKSRNGGDPLVVPSLFRKRAFTGGLVTGLVFFSGMVGFSLVFNLYVQIGLGYSTLKAGLSMMPWSIGLVIGFILAQPLQKYGRKLLHGGTLLMGLGVIAIILTLNIAGVGVTPWQLTPALLVTGAGMGLLMAPFFDIVLAGVEPHETGSASGSLTAVQQLGSAFGVALLGTLFFGMLGTNVAAASDDVTPRLRADLAAVQVTGPAQDRLVEGLRACGHDRAVAKDQAEAPASCVRLEADARAAVTSPQAGQAVQKALATAGTTAAKEGFSQAMKSILWVVDGMLLLTFLVAFLLPKHAREGDATGH</sequence>
<feature type="transmembrane region" description="Helical" evidence="7">
    <location>
        <begin position="283"/>
        <end position="308"/>
    </location>
</feature>
<dbReference type="NCBIfam" id="TIGR00711">
    <property type="entry name" value="efflux_EmrB"/>
    <property type="match status" value="1"/>
</dbReference>
<feature type="domain" description="Major facilitator superfamily (MFS) profile" evidence="8">
    <location>
        <begin position="24"/>
        <end position="562"/>
    </location>
</feature>
<evidence type="ECO:0000256" key="3">
    <source>
        <dbReference type="ARBA" id="ARBA00022475"/>
    </source>
</evidence>
<dbReference type="SUPFAM" id="SSF103473">
    <property type="entry name" value="MFS general substrate transporter"/>
    <property type="match status" value="1"/>
</dbReference>
<dbReference type="GO" id="GO:0022857">
    <property type="term" value="F:transmembrane transporter activity"/>
    <property type="evidence" value="ECO:0007669"/>
    <property type="project" value="InterPro"/>
</dbReference>
<dbReference type="PANTHER" id="PTHR42718">
    <property type="entry name" value="MAJOR FACILITATOR SUPERFAMILY MULTIDRUG TRANSPORTER MFSC"/>
    <property type="match status" value="1"/>
</dbReference>
<dbReference type="PROSITE" id="PS50850">
    <property type="entry name" value="MFS"/>
    <property type="match status" value="1"/>
</dbReference>
<dbReference type="AlphaFoldDB" id="A0A7W7D787"/>
<feature type="transmembrane region" description="Helical" evidence="7">
    <location>
        <begin position="115"/>
        <end position="136"/>
    </location>
</feature>
<dbReference type="PANTHER" id="PTHR42718:SF39">
    <property type="entry name" value="ACTINORHODIN TRANSPORTER-RELATED"/>
    <property type="match status" value="1"/>
</dbReference>
<evidence type="ECO:0000256" key="1">
    <source>
        <dbReference type="ARBA" id="ARBA00004651"/>
    </source>
</evidence>
<organism evidence="9 10">
    <name type="scientific">Sphaerisporangium siamense</name>
    <dbReference type="NCBI Taxonomy" id="795645"/>
    <lineage>
        <taxon>Bacteria</taxon>
        <taxon>Bacillati</taxon>
        <taxon>Actinomycetota</taxon>
        <taxon>Actinomycetes</taxon>
        <taxon>Streptosporangiales</taxon>
        <taxon>Streptosporangiaceae</taxon>
        <taxon>Sphaerisporangium</taxon>
    </lineage>
</organism>
<keyword evidence="4 7" id="KW-0812">Transmembrane</keyword>
<protein>
    <submittedName>
        <fullName evidence="9">EmrB/QacA subfamily drug resistance transporter</fullName>
    </submittedName>
</protein>
<evidence type="ECO:0000256" key="7">
    <source>
        <dbReference type="SAM" id="Phobius"/>
    </source>
</evidence>
<name>A0A7W7D787_9ACTN</name>
<feature type="transmembrane region" description="Helical" evidence="7">
    <location>
        <begin position="57"/>
        <end position="78"/>
    </location>
</feature>
<gene>
    <name evidence="9" type="ORF">BJ982_002855</name>
</gene>
<dbReference type="Pfam" id="PF07690">
    <property type="entry name" value="MFS_1"/>
    <property type="match status" value="1"/>
</dbReference>
<dbReference type="RefSeq" id="WP_184880312.1">
    <property type="nucleotide sequence ID" value="NZ_BOOV01000027.1"/>
</dbReference>
<evidence type="ECO:0000256" key="6">
    <source>
        <dbReference type="ARBA" id="ARBA00023136"/>
    </source>
</evidence>
<comment type="subcellular location">
    <subcellularLocation>
        <location evidence="1">Cell membrane</location>
        <topology evidence="1">Multi-pass membrane protein</topology>
    </subcellularLocation>
</comment>
<feature type="transmembrane region" description="Helical" evidence="7">
    <location>
        <begin position="320"/>
        <end position="341"/>
    </location>
</feature>
<feature type="transmembrane region" description="Helical" evidence="7">
    <location>
        <begin position="148"/>
        <end position="170"/>
    </location>
</feature>
<dbReference type="InterPro" id="IPR004638">
    <property type="entry name" value="EmrB-like"/>
</dbReference>
<evidence type="ECO:0000313" key="10">
    <source>
        <dbReference type="Proteomes" id="UP000542210"/>
    </source>
</evidence>
<evidence type="ECO:0000256" key="2">
    <source>
        <dbReference type="ARBA" id="ARBA00022448"/>
    </source>
</evidence>
<feature type="transmembrane region" description="Helical" evidence="7">
    <location>
        <begin position="539"/>
        <end position="557"/>
    </location>
</feature>
<feature type="transmembrane region" description="Helical" evidence="7">
    <location>
        <begin position="215"/>
        <end position="234"/>
    </location>
</feature>
<feature type="transmembrane region" description="Helical" evidence="7">
    <location>
        <begin position="426"/>
        <end position="446"/>
    </location>
</feature>
<feature type="transmembrane region" description="Helical" evidence="7">
    <location>
        <begin position="382"/>
        <end position="405"/>
    </location>
</feature>
<accession>A0A7W7D787</accession>
<feature type="transmembrane region" description="Helical" evidence="7">
    <location>
        <begin position="348"/>
        <end position="370"/>
    </location>
</feature>
<dbReference type="InterPro" id="IPR011701">
    <property type="entry name" value="MFS"/>
</dbReference>
<evidence type="ECO:0000259" key="8">
    <source>
        <dbReference type="PROSITE" id="PS50850"/>
    </source>
</evidence>
<evidence type="ECO:0000256" key="4">
    <source>
        <dbReference type="ARBA" id="ARBA00022692"/>
    </source>
</evidence>
<evidence type="ECO:0000313" key="9">
    <source>
        <dbReference type="EMBL" id="MBB4701311.1"/>
    </source>
</evidence>
<keyword evidence="10" id="KW-1185">Reference proteome</keyword>
<reference evidence="9 10" key="1">
    <citation type="submission" date="2020-08" db="EMBL/GenBank/DDBJ databases">
        <title>Sequencing the genomes of 1000 actinobacteria strains.</title>
        <authorList>
            <person name="Klenk H.-P."/>
        </authorList>
    </citation>
    <scope>NUCLEOTIDE SEQUENCE [LARGE SCALE GENOMIC DNA]</scope>
    <source>
        <strain evidence="9 10">DSM 45784</strain>
    </source>
</reference>
<dbReference type="Gene3D" id="1.20.1720.10">
    <property type="entry name" value="Multidrug resistance protein D"/>
    <property type="match status" value="1"/>
</dbReference>
<feature type="transmembrane region" description="Helical" evidence="7">
    <location>
        <begin position="182"/>
        <end position="203"/>
    </location>
</feature>